<proteinExistence type="predicted"/>
<accession>A0A850REX2</accession>
<gene>
    <name evidence="1" type="ORF">HW932_20100</name>
</gene>
<dbReference type="Proteomes" id="UP000592294">
    <property type="component" value="Unassembled WGS sequence"/>
</dbReference>
<dbReference type="AlphaFoldDB" id="A0A850REX2"/>
<sequence length="180" mass="20220">MKTKLIGVDKAFAVGERFGLDDNGQFELLTLLYERHGEAPWPESLVARNATRMLCQNQQKSQQQAFERLLAANGDEAVGLELRHHTLEQWAAIFPDASEPGRFRHQYFDARGFFSHGTFDTAQAALKAAIREGFCVLDPGVLDRLSQTPEWASGLIALEAVQRHNADIWERRQAALLSTI</sequence>
<comment type="caution">
    <text evidence="1">The sequence shown here is derived from an EMBL/GenBank/DDBJ whole genome shotgun (WGS) entry which is preliminary data.</text>
</comment>
<name>A0A850REX2_9GAMM</name>
<reference evidence="1 2" key="1">
    <citation type="submission" date="2020-06" db="EMBL/GenBank/DDBJ databases">
        <title>Whole-genome sequence of Allochromatium humboldtianum DSM 21881, type strain.</title>
        <authorList>
            <person name="Kyndt J.A."/>
            <person name="Meyer T.E."/>
        </authorList>
    </citation>
    <scope>NUCLEOTIDE SEQUENCE [LARGE SCALE GENOMIC DNA]</scope>
    <source>
        <strain evidence="1 2">DSM 21881</strain>
    </source>
</reference>
<keyword evidence="2" id="KW-1185">Reference proteome</keyword>
<dbReference type="EMBL" id="JABZEO010000026">
    <property type="protein sequence ID" value="NVZ11555.1"/>
    <property type="molecule type" value="Genomic_DNA"/>
</dbReference>
<protein>
    <submittedName>
        <fullName evidence="1">Uncharacterized protein</fullName>
    </submittedName>
</protein>
<dbReference type="RefSeq" id="WP_176978247.1">
    <property type="nucleotide sequence ID" value="NZ_JABZEO010000026.1"/>
</dbReference>
<organism evidence="1 2">
    <name type="scientific">Allochromatium humboldtianum</name>
    <dbReference type="NCBI Taxonomy" id="504901"/>
    <lineage>
        <taxon>Bacteria</taxon>
        <taxon>Pseudomonadati</taxon>
        <taxon>Pseudomonadota</taxon>
        <taxon>Gammaproteobacteria</taxon>
        <taxon>Chromatiales</taxon>
        <taxon>Chromatiaceae</taxon>
        <taxon>Allochromatium</taxon>
    </lineage>
</organism>
<evidence type="ECO:0000313" key="1">
    <source>
        <dbReference type="EMBL" id="NVZ11555.1"/>
    </source>
</evidence>
<evidence type="ECO:0000313" key="2">
    <source>
        <dbReference type="Proteomes" id="UP000592294"/>
    </source>
</evidence>